<dbReference type="EC" id="4.2.1.2" evidence="8"/>
<evidence type="ECO:0000256" key="2">
    <source>
        <dbReference type="ARBA" id="ARBA00022485"/>
    </source>
</evidence>
<keyword evidence="3" id="KW-0479">Metal-binding</keyword>
<evidence type="ECO:0000256" key="1">
    <source>
        <dbReference type="ARBA" id="ARBA00008876"/>
    </source>
</evidence>
<gene>
    <name evidence="8" type="ORF">G4Z02_04335</name>
</gene>
<dbReference type="NCBIfam" id="NF004885">
    <property type="entry name" value="PRK06246.1"/>
    <property type="match status" value="1"/>
</dbReference>
<evidence type="ECO:0000256" key="6">
    <source>
        <dbReference type="ARBA" id="ARBA00023239"/>
    </source>
</evidence>
<organism evidence="8 9">
    <name type="scientific">Candidatus Xianfuyuplasma coldseepsis</name>
    <dbReference type="NCBI Taxonomy" id="2782163"/>
    <lineage>
        <taxon>Bacteria</taxon>
        <taxon>Bacillati</taxon>
        <taxon>Mycoplasmatota</taxon>
        <taxon>Mollicutes</taxon>
        <taxon>Candidatus Izemoplasmatales</taxon>
        <taxon>Candidatus Izemoplasmataceae</taxon>
        <taxon>Candidatus Xianfuyuplasma</taxon>
    </lineage>
</organism>
<protein>
    <submittedName>
        <fullName evidence="8">Fumarate hydratase</fullName>
        <ecNumber evidence="8">4.2.1.2</ecNumber>
    </submittedName>
</protein>
<keyword evidence="2" id="KW-0004">4Fe-4S</keyword>
<dbReference type="PANTHER" id="PTHR30389">
    <property type="entry name" value="FUMARATE HYDRATASE-RELATED"/>
    <property type="match status" value="1"/>
</dbReference>
<sequence>MRKISGDIITKAVKEAVIKINYNLDNSLVARIQKAKEHETNQTASAILDDILANQEIAGKGEFPLCQDTGVVVVFAELGRDIYLEHDLEASINEGVRQGYQEGYLRKSIVNHPFNRENTQDNTPAIIHTRVVAGSSLKLKIAAKGGGSENMSLVKMLTPAEGIEGVKKLVLDTIFHAGGKPCPPIIVGLGLGGNLEKSALLAKEAILRPLDDHHDDPIIASLENELYEEINKLGVGPMGVGGETTCLAVKINTYPMHIASLPVAINIQCHSARHTEVIL</sequence>
<dbReference type="InterPro" id="IPR004646">
    <property type="entry name" value="Fe-S_hydro-lyase_TtdA-typ_cat"/>
</dbReference>
<dbReference type="GO" id="GO:0004333">
    <property type="term" value="F:fumarate hydratase activity"/>
    <property type="evidence" value="ECO:0007669"/>
    <property type="project" value="UniProtKB-EC"/>
</dbReference>
<evidence type="ECO:0000256" key="3">
    <source>
        <dbReference type="ARBA" id="ARBA00022723"/>
    </source>
</evidence>
<proteinExistence type="inferred from homology"/>
<evidence type="ECO:0000256" key="4">
    <source>
        <dbReference type="ARBA" id="ARBA00023004"/>
    </source>
</evidence>
<dbReference type="NCBIfam" id="TIGR00722">
    <property type="entry name" value="ttdA_fumA_fumB"/>
    <property type="match status" value="1"/>
</dbReference>
<dbReference type="PANTHER" id="PTHR30389:SF17">
    <property type="entry name" value="L(+)-TARTRATE DEHYDRATASE SUBUNIT ALPHA-RELATED"/>
    <property type="match status" value="1"/>
</dbReference>
<dbReference type="RefSeq" id="WP_258878638.1">
    <property type="nucleotide sequence ID" value="NZ_CP048914.1"/>
</dbReference>
<dbReference type="InterPro" id="IPR051208">
    <property type="entry name" value="Class-I_Fumarase/Tartrate_DH"/>
</dbReference>
<feature type="domain" description="Fe-S hydro-lyase tartrate dehydratase alpha-type catalytic" evidence="7">
    <location>
        <begin position="11"/>
        <end position="277"/>
    </location>
</feature>
<keyword evidence="6 8" id="KW-0456">Lyase</keyword>
<keyword evidence="5" id="KW-0411">Iron-sulfur</keyword>
<keyword evidence="4" id="KW-0408">Iron</keyword>
<reference evidence="8 9" key="1">
    <citation type="submission" date="2020-02" db="EMBL/GenBank/DDBJ databases">
        <authorList>
            <person name="Zheng R.K."/>
            <person name="Sun C.M."/>
        </authorList>
    </citation>
    <scope>NUCLEOTIDE SEQUENCE [LARGE SCALE GENOMIC DNA]</scope>
    <source>
        <strain evidence="9">zrk13</strain>
    </source>
</reference>
<evidence type="ECO:0000313" key="9">
    <source>
        <dbReference type="Proteomes" id="UP000514720"/>
    </source>
</evidence>
<comment type="similarity">
    <text evidence="1">Belongs to the class-I fumarase family.</text>
</comment>
<evidence type="ECO:0000259" key="7">
    <source>
        <dbReference type="Pfam" id="PF05681"/>
    </source>
</evidence>
<dbReference type="Pfam" id="PF05681">
    <property type="entry name" value="Fumerase"/>
    <property type="match status" value="1"/>
</dbReference>
<keyword evidence="9" id="KW-1185">Reference proteome</keyword>
<dbReference type="AlphaFoldDB" id="A0A7L7KRY0"/>
<dbReference type="EMBL" id="CP048914">
    <property type="protein sequence ID" value="QMS85012.1"/>
    <property type="molecule type" value="Genomic_DNA"/>
</dbReference>
<evidence type="ECO:0000256" key="5">
    <source>
        <dbReference type="ARBA" id="ARBA00023014"/>
    </source>
</evidence>
<dbReference type="KEGG" id="xcl:G4Z02_04335"/>
<dbReference type="GO" id="GO:0046872">
    <property type="term" value="F:metal ion binding"/>
    <property type="evidence" value="ECO:0007669"/>
    <property type="project" value="UniProtKB-KW"/>
</dbReference>
<accession>A0A7L7KRY0</accession>
<dbReference type="Proteomes" id="UP000514720">
    <property type="component" value="Chromosome"/>
</dbReference>
<evidence type="ECO:0000313" key="8">
    <source>
        <dbReference type="EMBL" id="QMS85012.1"/>
    </source>
</evidence>
<dbReference type="GO" id="GO:0051539">
    <property type="term" value="F:4 iron, 4 sulfur cluster binding"/>
    <property type="evidence" value="ECO:0007669"/>
    <property type="project" value="UniProtKB-KW"/>
</dbReference>
<name>A0A7L7KRY0_9MOLU</name>